<dbReference type="SUPFAM" id="SSF56935">
    <property type="entry name" value="Porins"/>
    <property type="match status" value="1"/>
</dbReference>
<comment type="caution">
    <text evidence="2">The sequence shown here is derived from an EMBL/GenBank/DDBJ whole genome shotgun (WGS) entry which is preliminary data.</text>
</comment>
<evidence type="ECO:0000256" key="1">
    <source>
        <dbReference type="SAM" id="SignalP"/>
    </source>
</evidence>
<gene>
    <name evidence="2" type="ORF">FHS90_000693</name>
</gene>
<accession>A0A839GQ85</accession>
<name>A0A839GQ85_9BACT</name>
<reference evidence="2 3" key="1">
    <citation type="submission" date="2020-08" db="EMBL/GenBank/DDBJ databases">
        <title>Genomic Encyclopedia of Type Strains, Phase IV (KMG-IV): sequencing the most valuable type-strain genomes for metagenomic binning, comparative biology and taxonomic classification.</title>
        <authorList>
            <person name="Goeker M."/>
        </authorList>
    </citation>
    <scope>NUCLEOTIDE SEQUENCE [LARGE SCALE GENOMIC DNA]</scope>
    <source>
        <strain evidence="2 3">DSM 29854</strain>
    </source>
</reference>
<protein>
    <recommendedName>
        <fullName evidence="4">Long-chain fatty acid transport protein</fullName>
    </recommendedName>
</protein>
<feature type="signal peptide" evidence="1">
    <location>
        <begin position="1"/>
        <end position="25"/>
    </location>
</feature>
<evidence type="ECO:0000313" key="2">
    <source>
        <dbReference type="EMBL" id="MBA9075991.1"/>
    </source>
</evidence>
<dbReference type="RefSeq" id="WP_153042626.1">
    <property type="nucleotide sequence ID" value="NZ_JACJIQ010000002.1"/>
</dbReference>
<dbReference type="Proteomes" id="UP000563094">
    <property type="component" value="Unassembled WGS sequence"/>
</dbReference>
<evidence type="ECO:0000313" key="3">
    <source>
        <dbReference type="Proteomes" id="UP000563094"/>
    </source>
</evidence>
<dbReference type="AlphaFoldDB" id="A0A839GQ85"/>
<organism evidence="2 3">
    <name type="scientific">Rufibacter quisquiliarum</name>
    <dbReference type="NCBI Taxonomy" id="1549639"/>
    <lineage>
        <taxon>Bacteria</taxon>
        <taxon>Pseudomonadati</taxon>
        <taxon>Bacteroidota</taxon>
        <taxon>Cytophagia</taxon>
        <taxon>Cytophagales</taxon>
        <taxon>Hymenobacteraceae</taxon>
        <taxon>Rufibacter</taxon>
    </lineage>
</organism>
<keyword evidence="3" id="KW-1185">Reference proteome</keyword>
<keyword evidence="1" id="KW-0732">Signal</keyword>
<dbReference type="Gene3D" id="2.40.160.60">
    <property type="entry name" value="Outer membrane protein transport protein (OMPP1/FadL/TodX)"/>
    <property type="match status" value="1"/>
</dbReference>
<feature type="chain" id="PRO_5033059674" description="Long-chain fatty acid transport protein" evidence="1">
    <location>
        <begin position="26"/>
        <end position="449"/>
    </location>
</feature>
<dbReference type="EMBL" id="JACJIQ010000002">
    <property type="protein sequence ID" value="MBA9075991.1"/>
    <property type="molecule type" value="Genomic_DNA"/>
</dbReference>
<proteinExistence type="predicted"/>
<sequence>MSIMYKPFRALFLFSCLVAGSQVQAQQISNSPYSRFGVGDILHGTGNVRSQGMGQVGVASPSYGLINDQNPALLYYNRRVIFDVSVSSDLKRLSDGENTQVDGEANFNSLSLAIPVSNRWTASLGLKPYSRVNYYTFVRQPVPGAPDLINDGEPDVSAYNEYRGSGGINEVHFSNGVRIGKGLTLGLAGSYLFGTIDREAATTVVDKADSVNIPRKAVVHTSTKYTGVMLSGGAHYLKQLSPKLVLGVGAKYAAQATLGADREVALESRLLDETVIGRVVTDSTEGHTSLPQMMQLGFSLDNNKNWVATSDFTYTKGSDFRGFSQDKGAGRAELGDGFKIGVGGEITPDAGSMSSFFKRVTYRVGGYYRSAEIMTDGGGQDLSDVGLTWGFSIPMGRGVRPPDYTQALLNTGFAIGMQEVKGTGIKEEYFKVSLGISFSNQWFIKRRFD</sequence>
<evidence type="ECO:0008006" key="4">
    <source>
        <dbReference type="Google" id="ProtNLM"/>
    </source>
</evidence>